<comment type="caution">
    <text evidence="7">The sequence shown here is derived from an EMBL/GenBank/DDBJ whole genome shotgun (WGS) entry which is preliminary data.</text>
</comment>
<feature type="region of interest" description="Disordered" evidence="5">
    <location>
        <begin position="481"/>
        <end position="517"/>
    </location>
</feature>
<feature type="compositionally biased region" description="Basic and acidic residues" evidence="5">
    <location>
        <begin position="266"/>
        <end position="282"/>
    </location>
</feature>
<dbReference type="EMBL" id="JAROKS010000021">
    <property type="protein sequence ID" value="KAK1789965.1"/>
    <property type="molecule type" value="Genomic_DNA"/>
</dbReference>
<protein>
    <recommendedName>
        <fullName evidence="6">LIM zinc-binding domain-containing protein</fullName>
    </recommendedName>
</protein>
<dbReference type="Gene3D" id="2.10.110.10">
    <property type="entry name" value="Cysteine Rich Protein"/>
    <property type="match status" value="1"/>
</dbReference>
<dbReference type="PROSITE" id="PS50023">
    <property type="entry name" value="LIM_DOMAIN_2"/>
    <property type="match status" value="1"/>
</dbReference>
<evidence type="ECO:0000259" key="6">
    <source>
        <dbReference type="PROSITE" id="PS50023"/>
    </source>
</evidence>
<sequence>MDALSLRDLPGTSALRAWFESETSLQKGSARPRPAPTPQAKIRPLSKITSASRETVRGWESGHRWTETPAKNDKITQEGGITSKTERWITTTPESLGKGLGHLCGGSKSFPLKLKSKVSDTPASVPSIKARSALYLSKVAAADASGPTKYEVLCSACWTQVYAMEKIVADKHTFHINCFCCKHCKKKLSIHSYSALYGEFYCTSHYQQLFKRRGNYDEGFGYRQHKDNWLKKTDDSNPEKIKQAPKYELMCADSISGSSPSGLPLHKRDRDVKNKSYSDSRNKLSISWPPENKKSNHISDLLMTQKVTDRKNHETSSIKLSSGNVYSKTTPNSGQHEIDSVVRLSPAVQQKQNQISIPFARKHMDMPLQSEIVHIFNYRDSKPLSEVEDLASFHETPSKHLQDGEGNYKLHLNSNACNLDVSRKITLKKKSVRFSSTVCTEEEHTEQTPALGVGADLPAEKASGMLSDSDPHTALDSEIKIDQAEWDSSSEKDRDDLSANRTSENGDDKHSDPDGYKKQEIQLNNSEEFRERSVVAAQRQGETTADLSDIIRPETKEARAALSDIIRPETKEARAALSDIICPETKETRAALSDIIRPETKEARAALSDIIRPETKETRAALSDIIRPETKETRAALSDIIRLETKETILNNEKGSQTPKKSSNIDVKNGTKVLDKIVDKTATKKGSPSKGKSPLIKLFKSASKENQRNEENVNVNELDMETRKSYSKPKNVLSKLFQSSAERGASLKKIQETKNNSNEAACTKNNSNEATRTKNNSNETACTETRSNETACTKTSANEAACTENNSNEPACTDDNSNEAACTKNNSNESACTESNSNITACTKNNSNKAACTKTYSNETACTKNNSNKAACTETNPNETACTKEEQGADWLKTTLTRENDASFLRNTGHLTNICDSTNEVTISVPFTCIPHGTESLSEPDVFKEEVFHQRDIGKVGSDSVTPVTTETNSISYFKTADASAFFDDSCDVSTSEILTPQTNAITFSECDTFLSGDNFETPTAAVSTGEQVSTMDLIEGDLIEGDLFGTAAESISRTCLEQQQNAIPTDTITHAKLNAEDFGSSELEMEATTKNASVMDFSGHEDNNSIPTYVPDNIIDIENGTLKKEQGTLGDKANVHHNFHLMTASHNENQDPVENIHDHHCKNEVCDLFSLESGPSTQLNISDVPDQNISVQEGNLVIQNYAFDTFRPEQDPKAQWNVLHMFDKNKSTLDKGRLGQTEVIDLFDSDKEPSSTAVEQNIFDPFYEPFQTDIFANIDNGTAVNMPAMESSKPNSCLLNVFPGLEGCLQVVRTGRITFSFNTGAAQGCELSPLVLFYGSTATHISHIIITFAQCTKTAGLIAHDLQWPTRR</sequence>
<feature type="compositionally biased region" description="Basic and acidic residues" evidence="5">
    <location>
        <begin position="54"/>
        <end position="76"/>
    </location>
</feature>
<gene>
    <name evidence="7" type="ORF">P4O66_002214</name>
</gene>
<feature type="region of interest" description="Disordered" evidence="5">
    <location>
        <begin position="257"/>
        <end position="291"/>
    </location>
</feature>
<evidence type="ECO:0000256" key="1">
    <source>
        <dbReference type="ARBA" id="ARBA00022723"/>
    </source>
</evidence>
<dbReference type="Proteomes" id="UP001239994">
    <property type="component" value="Unassembled WGS sequence"/>
</dbReference>
<evidence type="ECO:0000256" key="4">
    <source>
        <dbReference type="PROSITE-ProRule" id="PRU00125"/>
    </source>
</evidence>
<evidence type="ECO:0000313" key="7">
    <source>
        <dbReference type="EMBL" id="KAK1789965.1"/>
    </source>
</evidence>
<evidence type="ECO:0000256" key="5">
    <source>
        <dbReference type="SAM" id="MobiDB-lite"/>
    </source>
</evidence>
<name>A0AAD8Z293_9TELE</name>
<dbReference type="PROSITE" id="PS00478">
    <property type="entry name" value="LIM_DOMAIN_1"/>
    <property type="match status" value="1"/>
</dbReference>
<accession>A0AAD8Z293</accession>
<keyword evidence="3 4" id="KW-0440">LIM domain</keyword>
<dbReference type="InterPro" id="IPR001781">
    <property type="entry name" value="Znf_LIM"/>
</dbReference>
<feature type="region of interest" description="Disordered" evidence="5">
    <location>
        <begin position="22"/>
        <end position="80"/>
    </location>
</feature>
<dbReference type="SMART" id="SM00132">
    <property type="entry name" value="LIM"/>
    <property type="match status" value="1"/>
</dbReference>
<evidence type="ECO:0000256" key="2">
    <source>
        <dbReference type="ARBA" id="ARBA00022833"/>
    </source>
</evidence>
<proteinExistence type="predicted"/>
<evidence type="ECO:0000256" key="3">
    <source>
        <dbReference type="ARBA" id="ARBA00023038"/>
    </source>
</evidence>
<dbReference type="SUPFAM" id="SSF57716">
    <property type="entry name" value="Glucocorticoid receptor-like (DNA-binding domain)"/>
    <property type="match status" value="1"/>
</dbReference>
<feature type="region of interest" description="Disordered" evidence="5">
    <location>
        <begin position="753"/>
        <end position="782"/>
    </location>
</feature>
<dbReference type="GO" id="GO:0046872">
    <property type="term" value="F:metal ion binding"/>
    <property type="evidence" value="ECO:0007669"/>
    <property type="project" value="UniProtKB-KW"/>
</dbReference>
<reference evidence="7" key="1">
    <citation type="submission" date="2023-03" db="EMBL/GenBank/DDBJ databases">
        <title>Electrophorus voltai genome.</title>
        <authorList>
            <person name="Bian C."/>
        </authorList>
    </citation>
    <scope>NUCLEOTIDE SEQUENCE</scope>
    <source>
        <strain evidence="7">CB-2022</strain>
        <tissue evidence="7">Muscle</tissue>
    </source>
</reference>
<keyword evidence="1 4" id="KW-0479">Metal-binding</keyword>
<keyword evidence="2 4" id="KW-0862">Zinc</keyword>
<evidence type="ECO:0000313" key="8">
    <source>
        <dbReference type="Proteomes" id="UP001239994"/>
    </source>
</evidence>
<keyword evidence="8" id="KW-1185">Reference proteome</keyword>
<dbReference type="Pfam" id="PF00412">
    <property type="entry name" value="LIM"/>
    <property type="match status" value="1"/>
</dbReference>
<dbReference type="PANTHER" id="PTHR24206">
    <property type="entry name" value="OS06G0237300 PROTEIN"/>
    <property type="match status" value="1"/>
</dbReference>
<feature type="domain" description="LIM zinc-binding" evidence="6">
    <location>
        <begin position="152"/>
        <end position="212"/>
    </location>
</feature>
<organism evidence="7 8">
    <name type="scientific">Electrophorus voltai</name>
    <dbReference type="NCBI Taxonomy" id="2609070"/>
    <lineage>
        <taxon>Eukaryota</taxon>
        <taxon>Metazoa</taxon>
        <taxon>Chordata</taxon>
        <taxon>Craniata</taxon>
        <taxon>Vertebrata</taxon>
        <taxon>Euteleostomi</taxon>
        <taxon>Actinopterygii</taxon>
        <taxon>Neopterygii</taxon>
        <taxon>Teleostei</taxon>
        <taxon>Ostariophysi</taxon>
        <taxon>Gymnotiformes</taxon>
        <taxon>Gymnotoidei</taxon>
        <taxon>Gymnotidae</taxon>
        <taxon>Electrophorus</taxon>
    </lineage>
</organism>
<feature type="region of interest" description="Disordered" evidence="5">
    <location>
        <begin position="315"/>
        <end position="334"/>
    </location>
</feature>
<feature type="compositionally biased region" description="Polar residues" evidence="5">
    <location>
        <begin position="317"/>
        <end position="334"/>
    </location>
</feature>